<sequence>MSTSAQPLDAIAAIPMFSGVGKRQLKRLVDSGREVQHEPGRVLAQEGMGALAFHLVLEGTLEVVRGDAVLRELGPGDYFGEISMIDGKPRSSTVRAGTSVRTLAIPHAAFDKLLDDEPAVARALLVELCARLRAAEQRQS</sequence>
<dbReference type="Gene3D" id="2.60.120.10">
    <property type="entry name" value="Jelly Rolls"/>
    <property type="match status" value="1"/>
</dbReference>
<organism evidence="2 3">
    <name type="scientific">Nocardioides potassii</name>
    <dbReference type="NCBI Taxonomy" id="2911371"/>
    <lineage>
        <taxon>Bacteria</taxon>
        <taxon>Bacillati</taxon>
        <taxon>Actinomycetota</taxon>
        <taxon>Actinomycetes</taxon>
        <taxon>Propionibacteriales</taxon>
        <taxon>Nocardioidaceae</taxon>
        <taxon>Nocardioides</taxon>
    </lineage>
</organism>
<dbReference type="InterPro" id="IPR000595">
    <property type="entry name" value="cNMP-bd_dom"/>
</dbReference>
<dbReference type="InterPro" id="IPR050397">
    <property type="entry name" value="Env_Response_Regulators"/>
</dbReference>
<keyword evidence="3" id="KW-1185">Reference proteome</keyword>
<name>A0ABS9H6E6_9ACTN</name>
<dbReference type="Proteomes" id="UP001201161">
    <property type="component" value="Unassembled WGS sequence"/>
</dbReference>
<gene>
    <name evidence="2" type="ORF">L2K70_04250</name>
</gene>
<dbReference type="InterPro" id="IPR018490">
    <property type="entry name" value="cNMP-bd_dom_sf"/>
</dbReference>
<dbReference type="SUPFAM" id="SSF51206">
    <property type="entry name" value="cAMP-binding domain-like"/>
    <property type="match status" value="1"/>
</dbReference>
<evidence type="ECO:0000259" key="1">
    <source>
        <dbReference type="PROSITE" id="PS50042"/>
    </source>
</evidence>
<dbReference type="PANTHER" id="PTHR24567">
    <property type="entry name" value="CRP FAMILY TRANSCRIPTIONAL REGULATORY PROTEIN"/>
    <property type="match status" value="1"/>
</dbReference>
<accession>A0ABS9H6E6</accession>
<feature type="domain" description="Cyclic nucleotide-binding" evidence="1">
    <location>
        <begin position="16"/>
        <end position="131"/>
    </location>
</feature>
<dbReference type="RefSeq" id="WP_236399497.1">
    <property type="nucleotide sequence ID" value="NZ_JAKJHZ010000004.1"/>
</dbReference>
<protein>
    <submittedName>
        <fullName evidence="2">Cyclic nucleotide-binding domain-containing protein</fullName>
    </submittedName>
</protein>
<dbReference type="SMART" id="SM00100">
    <property type="entry name" value="cNMP"/>
    <property type="match status" value="1"/>
</dbReference>
<evidence type="ECO:0000313" key="2">
    <source>
        <dbReference type="EMBL" id="MCF6376807.1"/>
    </source>
</evidence>
<dbReference type="EMBL" id="JAKJHZ010000004">
    <property type="protein sequence ID" value="MCF6376807.1"/>
    <property type="molecule type" value="Genomic_DNA"/>
</dbReference>
<dbReference type="Pfam" id="PF00027">
    <property type="entry name" value="cNMP_binding"/>
    <property type="match status" value="1"/>
</dbReference>
<dbReference type="PROSITE" id="PS50042">
    <property type="entry name" value="CNMP_BINDING_3"/>
    <property type="match status" value="1"/>
</dbReference>
<evidence type="ECO:0000313" key="3">
    <source>
        <dbReference type="Proteomes" id="UP001201161"/>
    </source>
</evidence>
<dbReference type="CDD" id="cd00038">
    <property type="entry name" value="CAP_ED"/>
    <property type="match status" value="1"/>
</dbReference>
<reference evidence="2 3" key="1">
    <citation type="submission" date="2022-01" db="EMBL/GenBank/DDBJ databases">
        <title>Nocardioides sp. nov., an actinomycete isolated from mining soil.</title>
        <authorList>
            <person name="Liu L."/>
        </authorList>
    </citation>
    <scope>NUCLEOTIDE SEQUENCE [LARGE SCALE GENOMIC DNA]</scope>
    <source>
        <strain evidence="2 3">KLBMP 9356</strain>
    </source>
</reference>
<comment type="caution">
    <text evidence="2">The sequence shown here is derived from an EMBL/GenBank/DDBJ whole genome shotgun (WGS) entry which is preliminary data.</text>
</comment>
<dbReference type="PANTHER" id="PTHR24567:SF74">
    <property type="entry name" value="HTH-TYPE TRANSCRIPTIONAL REGULATOR ARCR"/>
    <property type="match status" value="1"/>
</dbReference>
<proteinExistence type="predicted"/>
<dbReference type="InterPro" id="IPR014710">
    <property type="entry name" value="RmlC-like_jellyroll"/>
</dbReference>